<gene>
    <name evidence="2" type="ORF">KSX_33290</name>
</gene>
<sequence>MRENTLRNFVLGCLGVIVVLFVLGLCVGWVNANVIEPARLAALTPYPTDTPVPPTPTPTPVNLKTHQGVEAYATSVIDHMKMSPYGQFEGVAYTQKTKQLQLLFYIPSSTVLNGNHLKNMIESNCYDVEHAIWTSKLKGVVSTVAVHIQSDLVDRYGHNSKGDAGYVVLKANTEKRFVWDNLSIEDAWNNQIYDEQWLLPDVAKG</sequence>
<feature type="transmembrane region" description="Helical" evidence="1">
    <location>
        <begin position="9"/>
        <end position="30"/>
    </location>
</feature>
<keyword evidence="1" id="KW-0812">Transmembrane</keyword>
<dbReference type="EMBL" id="BNJF01000001">
    <property type="protein sequence ID" value="GHO45166.1"/>
    <property type="molecule type" value="Genomic_DNA"/>
</dbReference>
<comment type="caution">
    <text evidence="2">The sequence shown here is derived from an EMBL/GenBank/DDBJ whole genome shotgun (WGS) entry which is preliminary data.</text>
</comment>
<evidence type="ECO:0000313" key="2">
    <source>
        <dbReference type="EMBL" id="GHO45166.1"/>
    </source>
</evidence>
<evidence type="ECO:0000313" key="3">
    <source>
        <dbReference type="Proteomes" id="UP000612362"/>
    </source>
</evidence>
<keyword evidence="1" id="KW-1133">Transmembrane helix</keyword>
<dbReference type="Proteomes" id="UP000612362">
    <property type="component" value="Unassembled WGS sequence"/>
</dbReference>
<organism evidence="2 3">
    <name type="scientific">Ktedonospora formicarum</name>
    <dbReference type="NCBI Taxonomy" id="2778364"/>
    <lineage>
        <taxon>Bacteria</taxon>
        <taxon>Bacillati</taxon>
        <taxon>Chloroflexota</taxon>
        <taxon>Ktedonobacteria</taxon>
        <taxon>Ktedonobacterales</taxon>
        <taxon>Ktedonobacteraceae</taxon>
        <taxon>Ktedonospora</taxon>
    </lineage>
</organism>
<keyword evidence="1" id="KW-0472">Membrane</keyword>
<accession>A0A8J3I046</accession>
<reference evidence="2" key="1">
    <citation type="submission" date="2020-10" db="EMBL/GenBank/DDBJ databases">
        <title>Taxonomic study of unclassified bacteria belonging to the class Ktedonobacteria.</title>
        <authorList>
            <person name="Yabe S."/>
            <person name="Wang C.M."/>
            <person name="Zheng Y."/>
            <person name="Sakai Y."/>
            <person name="Cavaletti L."/>
            <person name="Monciardini P."/>
            <person name="Donadio S."/>
        </authorList>
    </citation>
    <scope>NUCLEOTIDE SEQUENCE</scope>
    <source>
        <strain evidence="2">SOSP1-1</strain>
    </source>
</reference>
<protein>
    <submittedName>
        <fullName evidence="2">Uncharacterized protein</fullName>
    </submittedName>
</protein>
<evidence type="ECO:0000256" key="1">
    <source>
        <dbReference type="SAM" id="Phobius"/>
    </source>
</evidence>
<dbReference type="RefSeq" id="WP_220194513.1">
    <property type="nucleotide sequence ID" value="NZ_BNJF01000001.1"/>
</dbReference>
<name>A0A8J3I046_9CHLR</name>
<keyword evidence="3" id="KW-1185">Reference proteome</keyword>
<proteinExistence type="predicted"/>
<dbReference type="AlphaFoldDB" id="A0A8J3I046"/>